<evidence type="ECO:0008006" key="4">
    <source>
        <dbReference type="Google" id="ProtNLM"/>
    </source>
</evidence>
<keyword evidence="3" id="KW-1185">Reference proteome</keyword>
<feature type="transmembrane region" description="Helical" evidence="1">
    <location>
        <begin position="73"/>
        <end position="98"/>
    </location>
</feature>
<evidence type="ECO:0000313" key="2">
    <source>
        <dbReference type="EMBL" id="KAF7921283.1"/>
    </source>
</evidence>
<dbReference type="RefSeq" id="XP_038807413.1">
    <property type="nucleotide sequence ID" value="XM_038956332.1"/>
</dbReference>
<dbReference type="Proteomes" id="UP000783213">
    <property type="component" value="Unassembled WGS sequence"/>
</dbReference>
<dbReference type="GeneID" id="62235482"/>
<sequence length="99" mass="10938">MSFDSVVGDYGQSDNSLVALLDKEHTTSITVQARILRTSFLKSSVVVPEFSKASAFKATLEVLYCQKGLFDILYYRIFCLNIQALGAAIILGAIFIMYS</sequence>
<evidence type="ECO:0000313" key="3">
    <source>
        <dbReference type="Proteomes" id="UP000783213"/>
    </source>
</evidence>
<evidence type="ECO:0000256" key="1">
    <source>
        <dbReference type="SAM" id="Phobius"/>
    </source>
</evidence>
<reference evidence="2 3" key="1">
    <citation type="journal article" date="2020" name="Genome Biol. Evol.">
        <title>Comparative genomics of Sclerotiniaceae.</title>
        <authorList>
            <person name="Valero Jimenez C.A."/>
            <person name="Steentjes M."/>
            <person name="Scholten O.E."/>
            <person name="Van Kan J.A.L."/>
        </authorList>
    </citation>
    <scope>NUCLEOTIDE SEQUENCE [LARGE SCALE GENOMIC DNA]</scope>
    <source>
        <strain evidence="2 3">B1</strain>
    </source>
</reference>
<keyword evidence="1" id="KW-1133">Transmembrane helix</keyword>
<organism evidence="2 3">
    <name type="scientific">Botrytis deweyae</name>
    <dbReference type="NCBI Taxonomy" id="2478750"/>
    <lineage>
        <taxon>Eukaryota</taxon>
        <taxon>Fungi</taxon>
        <taxon>Dikarya</taxon>
        <taxon>Ascomycota</taxon>
        <taxon>Pezizomycotina</taxon>
        <taxon>Leotiomycetes</taxon>
        <taxon>Helotiales</taxon>
        <taxon>Sclerotiniaceae</taxon>
        <taxon>Botrytis</taxon>
    </lineage>
</organism>
<comment type="caution">
    <text evidence="2">The sequence shown here is derived from an EMBL/GenBank/DDBJ whole genome shotgun (WGS) entry which is preliminary data.</text>
</comment>
<keyword evidence="1" id="KW-0812">Transmembrane</keyword>
<dbReference type="EMBL" id="RCSX01000023">
    <property type="protein sequence ID" value="KAF7921283.1"/>
    <property type="molecule type" value="Genomic_DNA"/>
</dbReference>
<accession>A0ABQ7IDW6</accession>
<gene>
    <name evidence="2" type="ORF">EAE98_008709</name>
</gene>
<protein>
    <recommendedName>
        <fullName evidence="4">ABC transmembrane type-1 domain-containing protein</fullName>
    </recommendedName>
</protein>
<proteinExistence type="predicted"/>
<name>A0ABQ7IDW6_9HELO</name>
<keyword evidence="1" id="KW-0472">Membrane</keyword>